<feature type="transmembrane region" description="Helical" evidence="1">
    <location>
        <begin position="24"/>
        <end position="44"/>
    </location>
</feature>
<keyword evidence="1" id="KW-0472">Membrane</keyword>
<name>A0A368NJN3_9GAMM</name>
<protein>
    <submittedName>
        <fullName evidence="2">9-hexadecenoic acid cis-trans isomerase</fullName>
    </submittedName>
</protein>
<organism evidence="2 3">
    <name type="scientific">Corallincola holothuriorum</name>
    <dbReference type="NCBI Taxonomy" id="2282215"/>
    <lineage>
        <taxon>Bacteria</taxon>
        <taxon>Pseudomonadati</taxon>
        <taxon>Pseudomonadota</taxon>
        <taxon>Gammaproteobacteria</taxon>
        <taxon>Alteromonadales</taxon>
        <taxon>Psychromonadaceae</taxon>
        <taxon>Corallincola</taxon>
    </lineage>
</organism>
<proteinExistence type="predicted"/>
<dbReference type="Proteomes" id="UP000252558">
    <property type="component" value="Unassembled WGS sequence"/>
</dbReference>
<gene>
    <name evidence="2" type="ORF">DU002_11685</name>
</gene>
<dbReference type="OrthoDB" id="9809746at2"/>
<evidence type="ECO:0000313" key="2">
    <source>
        <dbReference type="EMBL" id="RCU49571.1"/>
    </source>
</evidence>
<keyword evidence="2" id="KW-0413">Isomerase</keyword>
<reference evidence="2 3" key="1">
    <citation type="submission" date="2018-07" db="EMBL/GenBank/DDBJ databases">
        <title>Corallincola holothuriorum sp. nov., a new facultative anaerobe isolated from sea cucumber Apostichopus japonicus.</title>
        <authorList>
            <person name="Xia H."/>
        </authorList>
    </citation>
    <scope>NUCLEOTIDE SEQUENCE [LARGE SCALE GENOMIC DNA]</scope>
    <source>
        <strain evidence="2 3">C4</strain>
    </source>
</reference>
<dbReference type="RefSeq" id="WP_114338566.1">
    <property type="nucleotide sequence ID" value="NZ_QPID01000006.1"/>
</dbReference>
<dbReference type="GO" id="GO:0016853">
    <property type="term" value="F:isomerase activity"/>
    <property type="evidence" value="ECO:0007669"/>
    <property type="project" value="UniProtKB-KW"/>
</dbReference>
<keyword evidence="3" id="KW-1185">Reference proteome</keyword>
<evidence type="ECO:0000256" key="1">
    <source>
        <dbReference type="SAM" id="Phobius"/>
    </source>
</evidence>
<dbReference type="AlphaFoldDB" id="A0A368NJN3"/>
<keyword evidence="1" id="KW-0812">Transmembrane</keyword>
<accession>A0A368NJN3</accession>
<evidence type="ECO:0000313" key="3">
    <source>
        <dbReference type="Proteomes" id="UP000252558"/>
    </source>
</evidence>
<dbReference type="EMBL" id="QPID01000006">
    <property type="protein sequence ID" value="RCU49571.1"/>
    <property type="molecule type" value="Genomic_DNA"/>
</dbReference>
<keyword evidence="1" id="KW-1133">Transmembrane helix</keyword>
<sequence>MNKGLTKTFSSEYVHHVWRKNRRYWLITLVSLFSGCTVYTGLHYDQIYGFAEPQPRLVSKQDPAAQHYLDTVRPIIEKRCVACHACYDAPCQLKLSSAEGIDRGASKDQVYDGTRLLADKLTRMFVDAQTTAEWRDKAFYPVLNERAQTKEANLEAGVMARMLQLKQAHPLPTTPQLDADKWDFALDRDQQCPDIEQMTSYEKDHALWGMPYGLPAIPKPEHDILIDWLAKGAIMATMPEPNATDAKKIEHWEAFLNGDELKQQLTSRYLYEHLFLSSLYFDEPDTTPRYYRIVRSATPPGQAIEPIGTRRPFDDPKVKRVYYRLMPDRETIVDKTHMPYRLDAQRLENWQTWFIDSNYQVSALPGYHPDVASNPMRAFHDLPIDSRYRFLLDEAQNTIMNFIKGPVCRGQLALNVINDRFWVFFVDPDLMKSARLSQFINEQAVNLDLPAEKDTVVLPLSNWLNYSHAERRFLKAKSEFMNKVFQDGEHLTPNLIWDGDGVNQNASLTIIRHFDSASVMQGLVGKPPKTAWIIDYTLLERIHYLLTAGFDVYGNFGHQLLTRMYMDFLRMEGESNFLTLLPEESRSKALQSWYQGASKELNDYLDTGVGQFHQPTAIRYRTEDPKAELYDLLKQRLAKVLPDNYEVDSSQLTETSKALLKKLEVNISGDRATLFPELTFIMIEQTDPTATPQLFTLMRNSAHKNVSSLFDETDNRDTAKDNMTLIHGLVGSYPSAFWHLQESDLPRLVDTISAVESESGYRQLLDQYGIRRTAQDFWSFSDRLNQQYMQMRPIEGGLLDYNRIENR</sequence>
<dbReference type="InterPro" id="IPR010706">
    <property type="entry name" value="Fatty_acid_cis-trans_isomerase"/>
</dbReference>
<dbReference type="Pfam" id="PF06934">
    <property type="entry name" value="CTI"/>
    <property type="match status" value="1"/>
</dbReference>
<comment type="caution">
    <text evidence="2">The sequence shown here is derived from an EMBL/GenBank/DDBJ whole genome shotgun (WGS) entry which is preliminary data.</text>
</comment>